<accession>A0AAV8YUS4</accession>
<comment type="similarity">
    <text evidence="1">Belongs to the UDP-glycosyltransferase family.</text>
</comment>
<evidence type="ECO:0000256" key="3">
    <source>
        <dbReference type="ARBA" id="ARBA00022679"/>
    </source>
</evidence>
<dbReference type="PANTHER" id="PTHR48043:SF159">
    <property type="entry name" value="EG:EG0003.4 PROTEIN-RELATED"/>
    <property type="match status" value="1"/>
</dbReference>
<dbReference type="CDD" id="cd03784">
    <property type="entry name" value="GT1_Gtf-like"/>
    <property type="match status" value="1"/>
</dbReference>
<keyword evidence="3" id="KW-0808">Transferase</keyword>
<organism evidence="4 5">
    <name type="scientific">Aromia moschata</name>
    <dbReference type="NCBI Taxonomy" id="1265417"/>
    <lineage>
        <taxon>Eukaryota</taxon>
        <taxon>Metazoa</taxon>
        <taxon>Ecdysozoa</taxon>
        <taxon>Arthropoda</taxon>
        <taxon>Hexapoda</taxon>
        <taxon>Insecta</taxon>
        <taxon>Pterygota</taxon>
        <taxon>Neoptera</taxon>
        <taxon>Endopterygota</taxon>
        <taxon>Coleoptera</taxon>
        <taxon>Polyphaga</taxon>
        <taxon>Cucujiformia</taxon>
        <taxon>Chrysomeloidea</taxon>
        <taxon>Cerambycidae</taxon>
        <taxon>Cerambycinae</taxon>
        <taxon>Callichromatini</taxon>
        <taxon>Aromia</taxon>
    </lineage>
</organism>
<dbReference type="Gene3D" id="3.40.50.2000">
    <property type="entry name" value="Glycogen Phosphorylase B"/>
    <property type="match status" value="1"/>
</dbReference>
<dbReference type="GO" id="GO:0008194">
    <property type="term" value="F:UDP-glycosyltransferase activity"/>
    <property type="evidence" value="ECO:0007669"/>
    <property type="project" value="InterPro"/>
</dbReference>
<evidence type="ECO:0008006" key="6">
    <source>
        <dbReference type="Google" id="ProtNLM"/>
    </source>
</evidence>
<dbReference type="SUPFAM" id="SSF53756">
    <property type="entry name" value="UDP-Glycosyltransferase/glycogen phosphorylase"/>
    <property type="match status" value="2"/>
</dbReference>
<gene>
    <name evidence="4" type="ORF">NQ318_011380</name>
</gene>
<dbReference type="AlphaFoldDB" id="A0AAV8YUS4"/>
<sequence length="430" mass="49241">MSPFEMIPLLNMVGEMTTRRILEHPNVQHLLQSNQNFDAIILEQFNNDGLKVLAHHYKAPLILFSSIGASSWINPLVGNPSPPSYIPEPLLAYTSDMTFWQRLVSFVFVVLSELNRQLIFFPAQNRIMKEFFPDAPDLSVLLYNTSLVFVNSHESINQPVPHVPSMVDVGGYHINPPKQLPEDLKEFMDNATEGVVYFSMGSTVKPSQMPDSMRNDILKALGKLKQKVLWKWDEDTIPDKPDNIKLSKWFPQQDILGINIGEDIQWITKMIRKHFIRYINKLIETQNCLSLMVDCSVQSKLCILAFLFLQYPCSGDQKLNAAVAVANGNGLSLSFSEVAEEKLSDALREVINNHRYSENVKRRSKLMHDRPVNPKDLIVFWTEFVIRHQGAPHLRVAALDIPWYRYLLLDVIAFLAVSSFLFRCSFLLHS</sequence>
<evidence type="ECO:0000313" key="4">
    <source>
        <dbReference type="EMBL" id="KAJ8954688.1"/>
    </source>
</evidence>
<keyword evidence="5" id="KW-1185">Reference proteome</keyword>
<dbReference type="Pfam" id="PF00201">
    <property type="entry name" value="UDPGT"/>
    <property type="match status" value="2"/>
</dbReference>
<keyword evidence="2" id="KW-0328">Glycosyltransferase</keyword>
<evidence type="ECO:0000256" key="1">
    <source>
        <dbReference type="ARBA" id="ARBA00009995"/>
    </source>
</evidence>
<comment type="caution">
    <text evidence="4">The sequence shown here is derived from an EMBL/GenBank/DDBJ whole genome shotgun (WGS) entry which is preliminary data.</text>
</comment>
<proteinExistence type="inferred from homology"/>
<reference evidence="4" key="1">
    <citation type="journal article" date="2023" name="Insect Mol. Biol.">
        <title>Genome sequencing provides insights into the evolution of gene families encoding plant cell wall-degrading enzymes in longhorned beetles.</title>
        <authorList>
            <person name="Shin N.R."/>
            <person name="Okamura Y."/>
            <person name="Kirsch R."/>
            <person name="Pauchet Y."/>
        </authorList>
    </citation>
    <scope>NUCLEOTIDE SEQUENCE</scope>
    <source>
        <strain evidence="4">AMC_N1</strain>
    </source>
</reference>
<name>A0AAV8YUS4_9CUCU</name>
<dbReference type="InterPro" id="IPR002213">
    <property type="entry name" value="UDP_glucos_trans"/>
</dbReference>
<protein>
    <recommendedName>
        <fullName evidence="6">UDP-glycosyltransferase</fullName>
    </recommendedName>
</protein>
<evidence type="ECO:0000313" key="5">
    <source>
        <dbReference type="Proteomes" id="UP001162162"/>
    </source>
</evidence>
<dbReference type="PANTHER" id="PTHR48043">
    <property type="entry name" value="EG:EG0003.4 PROTEIN-RELATED"/>
    <property type="match status" value="1"/>
</dbReference>
<dbReference type="EMBL" id="JAPWTK010000045">
    <property type="protein sequence ID" value="KAJ8954688.1"/>
    <property type="molecule type" value="Genomic_DNA"/>
</dbReference>
<evidence type="ECO:0000256" key="2">
    <source>
        <dbReference type="ARBA" id="ARBA00022676"/>
    </source>
</evidence>
<dbReference type="InterPro" id="IPR050271">
    <property type="entry name" value="UDP-glycosyltransferase"/>
</dbReference>
<dbReference type="Proteomes" id="UP001162162">
    <property type="component" value="Unassembled WGS sequence"/>
</dbReference>